<gene>
    <name evidence="10" type="ORF">H5410_032868</name>
</gene>
<dbReference type="EC" id="3.2.1.4" evidence="3"/>
<comment type="similarity">
    <text evidence="2">Belongs to the glycosyl hydrolase 9 (cellulase E) family.</text>
</comment>
<evidence type="ECO:0000256" key="7">
    <source>
        <dbReference type="ARBA" id="ARBA00023295"/>
    </source>
</evidence>
<sequence>MALVLAAVLISFRKYFHRSNSLEADAHQVVDKYTNALSIAMQFFDVQKSGKLMYNKIAWRGDSATGDGSEVNLDLSRGMHDAGDHVKFGFPMAFTATVLSWSISEYGNHMNMVNGKSYNINYIALRRSDQRSSSRRLT</sequence>
<proteinExistence type="inferred from homology"/>
<accession>A0A9J5YM36</accession>
<keyword evidence="7" id="KW-0326">Glycosidase</keyword>
<dbReference type="EMBL" id="JACXVP010000006">
    <property type="protein sequence ID" value="KAG5601498.1"/>
    <property type="molecule type" value="Genomic_DNA"/>
</dbReference>
<dbReference type="GO" id="GO:0030245">
    <property type="term" value="P:cellulose catabolic process"/>
    <property type="evidence" value="ECO:0007669"/>
    <property type="project" value="UniProtKB-KW"/>
</dbReference>
<keyword evidence="4" id="KW-0378">Hydrolase</keyword>
<evidence type="ECO:0000256" key="8">
    <source>
        <dbReference type="ARBA" id="ARBA00023326"/>
    </source>
</evidence>
<keyword evidence="6" id="KW-0119">Carbohydrate metabolism</keyword>
<dbReference type="AlphaFoldDB" id="A0A9J5YM36"/>
<evidence type="ECO:0000313" key="10">
    <source>
        <dbReference type="EMBL" id="KAG5601498.1"/>
    </source>
</evidence>
<evidence type="ECO:0000256" key="6">
    <source>
        <dbReference type="ARBA" id="ARBA00023277"/>
    </source>
</evidence>
<dbReference type="InterPro" id="IPR012341">
    <property type="entry name" value="6hp_glycosidase-like_sf"/>
</dbReference>
<dbReference type="OrthoDB" id="10257085at2759"/>
<dbReference type="SUPFAM" id="SSF48208">
    <property type="entry name" value="Six-hairpin glycosidases"/>
    <property type="match status" value="1"/>
</dbReference>
<evidence type="ECO:0000256" key="5">
    <source>
        <dbReference type="ARBA" id="ARBA00023001"/>
    </source>
</evidence>
<dbReference type="Gene3D" id="1.50.10.10">
    <property type="match status" value="1"/>
</dbReference>
<evidence type="ECO:0000256" key="2">
    <source>
        <dbReference type="ARBA" id="ARBA00007072"/>
    </source>
</evidence>
<reference evidence="10 11" key="1">
    <citation type="submission" date="2020-09" db="EMBL/GenBank/DDBJ databases">
        <title>De no assembly of potato wild relative species, Solanum commersonii.</title>
        <authorList>
            <person name="Cho K."/>
        </authorList>
    </citation>
    <scope>NUCLEOTIDE SEQUENCE [LARGE SCALE GENOMIC DNA]</scope>
    <source>
        <strain evidence="10">LZ3.2</strain>
        <tissue evidence="10">Leaf</tissue>
    </source>
</reference>
<organism evidence="10 11">
    <name type="scientific">Solanum commersonii</name>
    <name type="common">Commerson's wild potato</name>
    <name type="synonym">Commerson's nightshade</name>
    <dbReference type="NCBI Taxonomy" id="4109"/>
    <lineage>
        <taxon>Eukaryota</taxon>
        <taxon>Viridiplantae</taxon>
        <taxon>Streptophyta</taxon>
        <taxon>Embryophyta</taxon>
        <taxon>Tracheophyta</taxon>
        <taxon>Spermatophyta</taxon>
        <taxon>Magnoliopsida</taxon>
        <taxon>eudicotyledons</taxon>
        <taxon>Gunneridae</taxon>
        <taxon>Pentapetalae</taxon>
        <taxon>asterids</taxon>
        <taxon>lamiids</taxon>
        <taxon>Solanales</taxon>
        <taxon>Solanaceae</taxon>
        <taxon>Solanoideae</taxon>
        <taxon>Solaneae</taxon>
        <taxon>Solanum</taxon>
    </lineage>
</organism>
<name>A0A9J5YM36_SOLCO</name>
<protein>
    <recommendedName>
        <fullName evidence="3">cellulase</fullName>
        <ecNumber evidence="3">3.2.1.4</ecNumber>
    </recommendedName>
</protein>
<dbReference type="Proteomes" id="UP000824120">
    <property type="component" value="Chromosome 6"/>
</dbReference>
<evidence type="ECO:0000313" key="11">
    <source>
        <dbReference type="Proteomes" id="UP000824120"/>
    </source>
</evidence>
<dbReference type="GO" id="GO:0008810">
    <property type="term" value="F:cellulase activity"/>
    <property type="evidence" value="ECO:0007669"/>
    <property type="project" value="UniProtKB-EC"/>
</dbReference>
<keyword evidence="5" id="KW-0136">Cellulose degradation</keyword>
<evidence type="ECO:0000256" key="4">
    <source>
        <dbReference type="ARBA" id="ARBA00022801"/>
    </source>
</evidence>
<keyword evidence="8" id="KW-0624">Polysaccharide degradation</keyword>
<evidence type="ECO:0000259" key="9">
    <source>
        <dbReference type="Pfam" id="PF00759"/>
    </source>
</evidence>
<dbReference type="InterPro" id="IPR001701">
    <property type="entry name" value="Glyco_hydro_9"/>
</dbReference>
<evidence type="ECO:0000256" key="3">
    <source>
        <dbReference type="ARBA" id="ARBA00012601"/>
    </source>
</evidence>
<comment type="caution">
    <text evidence="10">The sequence shown here is derived from an EMBL/GenBank/DDBJ whole genome shotgun (WGS) entry which is preliminary data.</text>
</comment>
<dbReference type="InterPro" id="IPR008928">
    <property type="entry name" value="6-hairpin_glycosidase_sf"/>
</dbReference>
<evidence type="ECO:0000256" key="1">
    <source>
        <dbReference type="ARBA" id="ARBA00000966"/>
    </source>
</evidence>
<comment type="catalytic activity">
    <reaction evidence="1">
        <text>Endohydrolysis of (1-&gt;4)-beta-D-glucosidic linkages in cellulose, lichenin and cereal beta-D-glucans.</text>
        <dbReference type="EC" id="3.2.1.4"/>
    </reaction>
</comment>
<feature type="domain" description="Glycoside hydrolase family 9" evidence="9">
    <location>
        <begin position="33"/>
        <end position="115"/>
    </location>
</feature>
<dbReference type="PANTHER" id="PTHR22298">
    <property type="entry name" value="ENDO-1,4-BETA-GLUCANASE"/>
    <property type="match status" value="1"/>
</dbReference>
<keyword evidence="11" id="KW-1185">Reference proteome</keyword>
<dbReference type="Pfam" id="PF00759">
    <property type="entry name" value="Glyco_hydro_9"/>
    <property type="match status" value="1"/>
</dbReference>